<proteinExistence type="predicted"/>
<name>A0AAV6HRK8_9ERIC</name>
<organism evidence="1 2">
    <name type="scientific">Rhododendron griersonianum</name>
    <dbReference type="NCBI Taxonomy" id="479676"/>
    <lineage>
        <taxon>Eukaryota</taxon>
        <taxon>Viridiplantae</taxon>
        <taxon>Streptophyta</taxon>
        <taxon>Embryophyta</taxon>
        <taxon>Tracheophyta</taxon>
        <taxon>Spermatophyta</taxon>
        <taxon>Magnoliopsida</taxon>
        <taxon>eudicotyledons</taxon>
        <taxon>Gunneridae</taxon>
        <taxon>Pentapetalae</taxon>
        <taxon>asterids</taxon>
        <taxon>Ericales</taxon>
        <taxon>Ericaceae</taxon>
        <taxon>Ericoideae</taxon>
        <taxon>Rhodoreae</taxon>
        <taxon>Rhododendron</taxon>
    </lineage>
</organism>
<reference evidence="1 2" key="1">
    <citation type="submission" date="2020-08" db="EMBL/GenBank/DDBJ databases">
        <title>Plant Genome Project.</title>
        <authorList>
            <person name="Zhang R.-G."/>
        </authorList>
    </citation>
    <scope>NUCLEOTIDE SEQUENCE [LARGE SCALE GENOMIC DNA]</scope>
    <source>
        <strain evidence="1">WSP0</strain>
        <tissue evidence="1">Leaf</tissue>
    </source>
</reference>
<accession>A0AAV6HRK8</accession>
<dbReference type="AlphaFoldDB" id="A0AAV6HRK8"/>
<dbReference type="Proteomes" id="UP000823749">
    <property type="component" value="Chromosome 13"/>
</dbReference>
<evidence type="ECO:0000313" key="2">
    <source>
        <dbReference type="Proteomes" id="UP000823749"/>
    </source>
</evidence>
<protein>
    <submittedName>
        <fullName evidence="1">Uncharacterized protein</fullName>
    </submittedName>
</protein>
<gene>
    <name evidence="1" type="ORF">RHGRI_037395</name>
</gene>
<evidence type="ECO:0000313" key="1">
    <source>
        <dbReference type="EMBL" id="KAG5516645.1"/>
    </source>
</evidence>
<sequence length="130" mass="14325">MYKSWPPLENTLESIKSPYHVTHPLSPRETSALAYALHEQFLKHSDSHSFSPVTPLSTRAVLVFGTFASGTFLKPSPLPHTCPPCFLTHPPDPSLMCQSRADLGSNPGRHVHLNWPMATLDGSQLPFGPQ</sequence>
<dbReference type="EMBL" id="JACTNZ010000013">
    <property type="protein sequence ID" value="KAG5516645.1"/>
    <property type="molecule type" value="Genomic_DNA"/>
</dbReference>
<comment type="caution">
    <text evidence="1">The sequence shown here is derived from an EMBL/GenBank/DDBJ whole genome shotgun (WGS) entry which is preliminary data.</text>
</comment>
<keyword evidence="2" id="KW-1185">Reference proteome</keyword>